<evidence type="ECO:0000313" key="5">
    <source>
        <dbReference type="Proteomes" id="UP000634206"/>
    </source>
</evidence>
<dbReference type="CDD" id="cd01169">
    <property type="entry name" value="HMPP_kinase"/>
    <property type="match status" value="1"/>
</dbReference>
<gene>
    <name evidence="4" type="primary">thiD</name>
    <name evidence="4" type="ORF">JIN83_04685</name>
</gene>
<evidence type="ECO:0000313" key="4">
    <source>
        <dbReference type="EMBL" id="MBK1854240.1"/>
    </source>
</evidence>
<dbReference type="PANTHER" id="PTHR20858:SF17">
    <property type="entry name" value="HYDROXYMETHYLPYRIMIDINE_PHOSPHOMETHYLPYRIMIDINE KINASE THI20-RELATED"/>
    <property type="match status" value="1"/>
</dbReference>
<comment type="caution">
    <text evidence="4">The sequence shown here is derived from an EMBL/GenBank/DDBJ whole genome shotgun (WGS) entry which is preliminary data.</text>
</comment>
<organism evidence="4 5">
    <name type="scientific">Oceaniferula flava</name>
    <dbReference type="NCBI Taxonomy" id="2800421"/>
    <lineage>
        <taxon>Bacteria</taxon>
        <taxon>Pseudomonadati</taxon>
        <taxon>Verrucomicrobiota</taxon>
        <taxon>Verrucomicrobiia</taxon>
        <taxon>Verrucomicrobiales</taxon>
        <taxon>Verrucomicrobiaceae</taxon>
        <taxon>Oceaniferula</taxon>
    </lineage>
</organism>
<dbReference type="EC" id="2.7.1.49" evidence="2"/>
<dbReference type="Proteomes" id="UP000634206">
    <property type="component" value="Unassembled WGS sequence"/>
</dbReference>
<dbReference type="Gene3D" id="3.40.1190.20">
    <property type="match status" value="1"/>
</dbReference>
<evidence type="ECO:0000256" key="1">
    <source>
        <dbReference type="ARBA" id="ARBA00004948"/>
    </source>
</evidence>
<dbReference type="InterPro" id="IPR029056">
    <property type="entry name" value="Ribokinase-like"/>
</dbReference>
<reference evidence="4" key="1">
    <citation type="submission" date="2021-01" db="EMBL/GenBank/DDBJ databases">
        <title>Modified the classification status of verrucomicrobia.</title>
        <authorList>
            <person name="Feng X."/>
        </authorList>
    </citation>
    <scope>NUCLEOTIDE SEQUENCE</scope>
    <source>
        <strain evidence="4">5K15</strain>
    </source>
</reference>
<comment type="pathway">
    <text evidence="1">Cofactor biosynthesis; thiamine diphosphate biosynthesis.</text>
</comment>
<keyword evidence="4" id="KW-0418">Kinase</keyword>
<dbReference type="SUPFAM" id="SSF53613">
    <property type="entry name" value="Ribokinase-like"/>
    <property type="match status" value="1"/>
</dbReference>
<evidence type="ECO:0000259" key="3">
    <source>
        <dbReference type="Pfam" id="PF08543"/>
    </source>
</evidence>
<dbReference type="InterPro" id="IPR013749">
    <property type="entry name" value="PM/HMP-P_kinase-1"/>
</dbReference>
<dbReference type="RefSeq" id="WP_309488845.1">
    <property type="nucleotide sequence ID" value="NZ_JAENIG010000002.1"/>
</dbReference>
<proteinExistence type="predicted"/>
<dbReference type="Pfam" id="PF08543">
    <property type="entry name" value="Phos_pyr_kin"/>
    <property type="match status" value="1"/>
</dbReference>
<dbReference type="InterPro" id="IPR004399">
    <property type="entry name" value="HMP/HMP-P_kinase_dom"/>
</dbReference>
<keyword evidence="5" id="KW-1185">Reference proteome</keyword>
<keyword evidence="4" id="KW-0808">Transferase</keyword>
<dbReference type="GO" id="GO:0009228">
    <property type="term" value="P:thiamine biosynthetic process"/>
    <property type="evidence" value="ECO:0007669"/>
    <property type="project" value="InterPro"/>
</dbReference>
<dbReference type="EMBL" id="JAENIG010000002">
    <property type="protein sequence ID" value="MBK1854240.1"/>
    <property type="molecule type" value="Genomic_DNA"/>
</dbReference>
<sequence length="272" mass="28720">MNSSSSSNQHSAPPVALSIAGSDCSAGAGIQADLKTFQRLGVHGLSALTSVVSETPLEVREIEATALPLLQSQIQILLESYPVTAVKTGLLPSRACIVAVCEILKDLDIPIVVDPVMVASSGSALMQNDAAMAIADRLIPLTTLVTPNMPEASVLLDREIRSERDLEPAAKEIAEKFNTSCLVKGGHLPGTDDRLDVLWHDGAAYRFQHPDAHIGSGIHGTGCALSSAITAGIAHGQSVETAVENGIKTVQELITGSYQWTHNDRSVRCLGW</sequence>
<accession>A0AAE2SA31</accession>
<dbReference type="GO" id="GO:0005829">
    <property type="term" value="C:cytosol"/>
    <property type="evidence" value="ECO:0007669"/>
    <property type="project" value="TreeGrafter"/>
</dbReference>
<feature type="domain" description="Pyridoxamine kinase/Phosphomethylpyrimidine kinase" evidence="3">
    <location>
        <begin position="23"/>
        <end position="264"/>
    </location>
</feature>
<dbReference type="GO" id="GO:0008902">
    <property type="term" value="F:hydroxymethylpyrimidine kinase activity"/>
    <property type="evidence" value="ECO:0007669"/>
    <property type="project" value="UniProtKB-EC"/>
</dbReference>
<dbReference type="AlphaFoldDB" id="A0AAE2SA31"/>
<name>A0AAE2SA31_9BACT</name>
<dbReference type="NCBIfam" id="TIGR00097">
    <property type="entry name" value="HMP-P_kinase"/>
    <property type="match status" value="1"/>
</dbReference>
<dbReference type="GO" id="GO:0008972">
    <property type="term" value="F:phosphomethylpyrimidine kinase activity"/>
    <property type="evidence" value="ECO:0007669"/>
    <property type="project" value="InterPro"/>
</dbReference>
<dbReference type="PANTHER" id="PTHR20858">
    <property type="entry name" value="PHOSPHOMETHYLPYRIMIDINE KINASE"/>
    <property type="match status" value="1"/>
</dbReference>
<evidence type="ECO:0000256" key="2">
    <source>
        <dbReference type="ARBA" id="ARBA00012135"/>
    </source>
</evidence>
<protein>
    <recommendedName>
        <fullName evidence="2">hydroxymethylpyrimidine kinase</fullName>
        <ecNumber evidence="2">2.7.1.49</ecNumber>
    </recommendedName>
</protein>